<keyword evidence="6" id="KW-1185">Reference proteome</keyword>
<dbReference type="Proteomes" id="UP000238801">
    <property type="component" value="Unassembled WGS sequence"/>
</dbReference>
<dbReference type="PROSITE" id="PS50987">
    <property type="entry name" value="HTH_ARSR_2"/>
    <property type="match status" value="1"/>
</dbReference>
<gene>
    <name evidence="5" type="ORF">BCF33_1318</name>
</gene>
<dbReference type="RefSeq" id="WP_106160043.1">
    <property type="nucleotide sequence ID" value="NZ_PVTT01000001.1"/>
</dbReference>
<keyword evidence="1" id="KW-0805">Transcription regulation</keyword>
<dbReference type="SUPFAM" id="SSF46785">
    <property type="entry name" value="Winged helix' DNA-binding domain"/>
    <property type="match status" value="1"/>
</dbReference>
<dbReference type="PANTHER" id="PTHR43132:SF2">
    <property type="entry name" value="ARSENICAL RESISTANCE OPERON REPRESSOR ARSR-RELATED"/>
    <property type="match status" value="1"/>
</dbReference>
<keyword evidence="3" id="KW-0804">Transcription</keyword>
<evidence type="ECO:0000259" key="4">
    <source>
        <dbReference type="PROSITE" id="PS50987"/>
    </source>
</evidence>
<keyword evidence="2" id="KW-0238">DNA-binding</keyword>
<dbReference type="GO" id="GO:0003677">
    <property type="term" value="F:DNA binding"/>
    <property type="evidence" value="ECO:0007669"/>
    <property type="project" value="UniProtKB-KW"/>
</dbReference>
<evidence type="ECO:0000256" key="1">
    <source>
        <dbReference type="ARBA" id="ARBA00023015"/>
    </source>
</evidence>
<evidence type="ECO:0000256" key="2">
    <source>
        <dbReference type="ARBA" id="ARBA00023125"/>
    </source>
</evidence>
<protein>
    <submittedName>
        <fullName evidence="5">ArsR family transcriptional regulator</fullName>
    </submittedName>
</protein>
<dbReference type="InterPro" id="IPR051011">
    <property type="entry name" value="Metal_resp_trans_reg"/>
</dbReference>
<dbReference type="GO" id="GO:0003700">
    <property type="term" value="F:DNA-binding transcription factor activity"/>
    <property type="evidence" value="ECO:0007669"/>
    <property type="project" value="InterPro"/>
</dbReference>
<dbReference type="EMBL" id="PVTT01000001">
    <property type="protein sequence ID" value="PRY95694.1"/>
    <property type="molecule type" value="Genomic_DNA"/>
</dbReference>
<dbReference type="Gene3D" id="1.10.10.10">
    <property type="entry name" value="Winged helix-like DNA-binding domain superfamily/Winged helix DNA-binding domain"/>
    <property type="match status" value="1"/>
</dbReference>
<evidence type="ECO:0000313" key="5">
    <source>
        <dbReference type="EMBL" id="PRY95694.1"/>
    </source>
</evidence>
<dbReference type="NCBIfam" id="NF033788">
    <property type="entry name" value="HTH_metalloreg"/>
    <property type="match status" value="1"/>
</dbReference>
<dbReference type="InterPro" id="IPR036390">
    <property type="entry name" value="WH_DNA-bd_sf"/>
</dbReference>
<evidence type="ECO:0000256" key="3">
    <source>
        <dbReference type="ARBA" id="ARBA00023163"/>
    </source>
</evidence>
<dbReference type="AlphaFoldDB" id="A0A2T0X9Y2"/>
<evidence type="ECO:0000313" key="6">
    <source>
        <dbReference type="Proteomes" id="UP000238801"/>
    </source>
</evidence>
<reference evidence="5 6" key="1">
    <citation type="submission" date="2018-03" db="EMBL/GenBank/DDBJ databases">
        <title>Genomic Encyclopedia of Archaeal and Bacterial Type Strains, Phase II (KMG-II): from individual species to whole genera.</title>
        <authorList>
            <person name="Goeker M."/>
        </authorList>
    </citation>
    <scope>NUCLEOTIDE SEQUENCE [LARGE SCALE GENOMIC DNA]</scope>
    <source>
        <strain evidence="5 6">DSM 29318</strain>
    </source>
</reference>
<dbReference type="OrthoDB" id="9804742at2"/>
<dbReference type="Pfam" id="PF12840">
    <property type="entry name" value="HTH_20"/>
    <property type="match status" value="1"/>
</dbReference>
<name>A0A2T0X9Y2_9RHOB</name>
<dbReference type="InterPro" id="IPR001845">
    <property type="entry name" value="HTH_ArsR_DNA-bd_dom"/>
</dbReference>
<dbReference type="InterPro" id="IPR036388">
    <property type="entry name" value="WH-like_DNA-bd_sf"/>
</dbReference>
<dbReference type="SMART" id="SM00418">
    <property type="entry name" value="HTH_ARSR"/>
    <property type="match status" value="1"/>
</dbReference>
<dbReference type="PANTHER" id="PTHR43132">
    <property type="entry name" value="ARSENICAL RESISTANCE OPERON REPRESSOR ARSR-RELATED"/>
    <property type="match status" value="1"/>
</dbReference>
<dbReference type="CDD" id="cd00090">
    <property type="entry name" value="HTH_ARSR"/>
    <property type="match status" value="1"/>
</dbReference>
<comment type="caution">
    <text evidence="5">The sequence shown here is derived from an EMBL/GenBank/DDBJ whole genome shotgun (WGS) entry which is preliminary data.</text>
</comment>
<dbReference type="InterPro" id="IPR011991">
    <property type="entry name" value="ArsR-like_HTH"/>
</dbReference>
<dbReference type="PRINTS" id="PR00778">
    <property type="entry name" value="HTHARSR"/>
</dbReference>
<proteinExistence type="predicted"/>
<feature type="domain" description="HTH arsR-type" evidence="4">
    <location>
        <begin position="1"/>
        <end position="95"/>
    </location>
</feature>
<sequence length="103" mass="10520">MTDGQAAAVLGALADPTRLAMLRHLVRAGPEGAAAGTSAEAVGATPSRASFHLKALERAGLVTCRRDGRSMIYAARMDALGAVISHIVDDCCAGSPALRACCR</sequence>
<accession>A0A2T0X9Y2</accession>
<organism evidence="5 6">
    <name type="scientific">Hasllibacter halocynthiae</name>
    <dbReference type="NCBI Taxonomy" id="595589"/>
    <lineage>
        <taxon>Bacteria</taxon>
        <taxon>Pseudomonadati</taxon>
        <taxon>Pseudomonadota</taxon>
        <taxon>Alphaproteobacteria</taxon>
        <taxon>Rhodobacterales</taxon>
        <taxon>Roseobacteraceae</taxon>
        <taxon>Hasllibacter</taxon>
    </lineage>
</organism>